<comment type="caution">
    <text evidence="18">The sequence shown here is derived from an EMBL/GenBank/DDBJ whole genome shotgun (WGS) entry which is preliminary data.</text>
</comment>
<feature type="domain" description="HAMP" evidence="17">
    <location>
        <begin position="196"/>
        <end position="248"/>
    </location>
</feature>
<keyword evidence="14 15" id="KW-0472">Membrane</keyword>
<dbReference type="Proteomes" id="UP000460561">
    <property type="component" value="Unassembled WGS sequence"/>
</dbReference>
<dbReference type="SUPFAM" id="SSF47384">
    <property type="entry name" value="Homodimeric domain of signal transducing histidine kinase"/>
    <property type="match status" value="1"/>
</dbReference>
<dbReference type="GO" id="GO:0005886">
    <property type="term" value="C:plasma membrane"/>
    <property type="evidence" value="ECO:0007669"/>
    <property type="project" value="UniProtKB-SubCell"/>
</dbReference>
<proteinExistence type="predicted"/>
<evidence type="ECO:0000256" key="1">
    <source>
        <dbReference type="ARBA" id="ARBA00000085"/>
    </source>
</evidence>
<feature type="transmembrane region" description="Helical" evidence="15">
    <location>
        <begin position="178"/>
        <end position="195"/>
    </location>
</feature>
<dbReference type="PANTHER" id="PTHR44936:SF5">
    <property type="entry name" value="SENSOR HISTIDINE KINASE ENVZ"/>
    <property type="match status" value="1"/>
</dbReference>
<keyword evidence="8 15" id="KW-0812">Transmembrane</keyword>
<dbReference type="Pfam" id="PF00672">
    <property type="entry name" value="HAMP"/>
    <property type="match status" value="1"/>
</dbReference>
<dbReference type="SMART" id="SM00388">
    <property type="entry name" value="HisKA"/>
    <property type="match status" value="1"/>
</dbReference>
<dbReference type="SMART" id="SM00304">
    <property type="entry name" value="HAMP"/>
    <property type="match status" value="1"/>
</dbReference>
<dbReference type="CDD" id="cd00082">
    <property type="entry name" value="HisKA"/>
    <property type="match status" value="1"/>
</dbReference>
<dbReference type="Pfam" id="PF02518">
    <property type="entry name" value="HATPase_c"/>
    <property type="match status" value="1"/>
</dbReference>
<evidence type="ECO:0000256" key="9">
    <source>
        <dbReference type="ARBA" id="ARBA00022741"/>
    </source>
</evidence>
<dbReference type="SUPFAM" id="SSF55874">
    <property type="entry name" value="ATPase domain of HSP90 chaperone/DNA topoisomerase II/histidine kinase"/>
    <property type="match status" value="1"/>
</dbReference>
<gene>
    <name evidence="18" type="ORF">GRI39_05915</name>
</gene>
<keyword evidence="19" id="KW-1185">Reference proteome</keyword>
<keyword evidence="7" id="KW-0808">Transferase</keyword>
<keyword evidence="6" id="KW-0597">Phosphoprotein</keyword>
<dbReference type="InterPro" id="IPR003660">
    <property type="entry name" value="HAMP_dom"/>
</dbReference>
<dbReference type="EMBL" id="WTYQ01000002">
    <property type="protein sequence ID" value="MXP25578.1"/>
    <property type="molecule type" value="Genomic_DNA"/>
</dbReference>
<evidence type="ECO:0000313" key="19">
    <source>
        <dbReference type="Proteomes" id="UP000460561"/>
    </source>
</evidence>
<dbReference type="InterPro" id="IPR005467">
    <property type="entry name" value="His_kinase_dom"/>
</dbReference>
<evidence type="ECO:0000256" key="7">
    <source>
        <dbReference type="ARBA" id="ARBA00022679"/>
    </source>
</evidence>
<organism evidence="18 19">
    <name type="scientific">Altericroceibacterium indicum</name>
    <dbReference type="NCBI Taxonomy" id="374177"/>
    <lineage>
        <taxon>Bacteria</taxon>
        <taxon>Pseudomonadati</taxon>
        <taxon>Pseudomonadota</taxon>
        <taxon>Alphaproteobacteria</taxon>
        <taxon>Sphingomonadales</taxon>
        <taxon>Erythrobacteraceae</taxon>
        <taxon>Altericroceibacterium</taxon>
    </lineage>
</organism>
<evidence type="ECO:0000256" key="5">
    <source>
        <dbReference type="ARBA" id="ARBA00022519"/>
    </source>
</evidence>
<evidence type="ECO:0000256" key="8">
    <source>
        <dbReference type="ARBA" id="ARBA00022692"/>
    </source>
</evidence>
<dbReference type="GO" id="GO:0000155">
    <property type="term" value="F:phosphorelay sensor kinase activity"/>
    <property type="evidence" value="ECO:0007669"/>
    <property type="project" value="InterPro"/>
</dbReference>
<dbReference type="Gene3D" id="3.30.565.10">
    <property type="entry name" value="Histidine kinase-like ATPase, C-terminal domain"/>
    <property type="match status" value="1"/>
</dbReference>
<dbReference type="InterPro" id="IPR036097">
    <property type="entry name" value="HisK_dim/P_sf"/>
</dbReference>
<sequence length="457" mass="50593">MMRLWARLRSYYASLSGRMTLLMAIGIAGASITSLLVAEHVRLKAVEELQYEQVVASSQDMANRFAKAPAETERLLRDHSLYGVRLALPNSVKVNANHKLVKIFEDSFEPSAHPLIRKVASDCFGGMFNPVNRVAGLGAAPEVECWDVRFVDQNGVPRNIMIDKPVLRFPRSATLEPIYLIILIIASALLSFFLARLTTVPLRRLTSAARSFSLSHDPEPIDETGPAEVRTALETFNVMQQRVRDGFRERTQMLAAIAHDLQTPMTRLRLRIERVQDTELRERLIADLAAMQVLVRDGLELARSSETREPWSTVDLNSLITSLVEDAYEMGSPVTLVKSCEVIARIKPDALSRCLNNLIENAVKYGSAAEVSCRISGKLVEIAIRDHGPGFPEGRIDEMMEPFVRGETSRSRETGGTGIGLAIVKSQASTFGAILQLSNHPEGGGLATLQFPFLRSE</sequence>
<dbReference type="GO" id="GO:0005524">
    <property type="term" value="F:ATP binding"/>
    <property type="evidence" value="ECO:0007669"/>
    <property type="project" value="UniProtKB-KW"/>
</dbReference>
<evidence type="ECO:0000256" key="15">
    <source>
        <dbReference type="SAM" id="Phobius"/>
    </source>
</evidence>
<keyword evidence="12 15" id="KW-1133">Transmembrane helix</keyword>
<evidence type="ECO:0000256" key="14">
    <source>
        <dbReference type="ARBA" id="ARBA00023136"/>
    </source>
</evidence>
<feature type="domain" description="Histidine kinase" evidence="16">
    <location>
        <begin position="256"/>
        <end position="455"/>
    </location>
</feature>
<comment type="subcellular location">
    <subcellularLocation>
        <location evidence="2">Cell inner membrane</location>
        <topology evidence="2">Multi-pass membrane protein</topology>
    </subcellularLocation>
</comment>
<keyword evidence="10" id="KW-0418">Kinase</keyword>
<evidence type="ECO:0000313" key="18">
    <source>
        <dbReference type="EMBL" id="MXP25578.1"/>
    </source>
</evidence>
<dbReference type="SMART" id="SM00387">
    <property type="entry name" value="HATPase_c"/>
    <property type="match status" value="1"/>
</dbReference>
<dbReference type="AlphaFoldDB" id="A0A845AEI1"/>
<dbReference type="PANTHER" id="PTHR44936">
    <property type="entry name" value="SENSOR PROTEIN CREC"/>
    <property type="match status" value="1"/>
</dbReference>
<protein>
    <recommendedName>
        <fullName evidence="3">histidine kinase</fullName>
        <ecNumber evidence="3">2.7.13.3</ecNumber>
    </recommendedName>
</protein>
<evidence type="ECO:0000256" key="13">
    <source>
        <dbReference type="ARBA" id="ARBA00023012"/>
    </source>
</evidence>
<dbReference type="InterPro" id="IPR003661">
    <property type="entry name" value="HisK_dim/P_dom"/>
</dbReference>
<dbReference type="RefSeq" id="WP_160738797.1">
    <property type="nucleotide sequence ID" value="NZ_WTYQ01000002.1"/>
</dbReference>
<evidence type="ECO:0000259" key="17">
    <source>
        <dbReference type="PROSITE" id="PS50885"/>
    </source>
</evidence>
<dbReference type="InterPro" id="IPR004358">
    <property type="entry name" value="Sig_transdc_His_kin-like_C"/>
</dbReference>
<keyword evidence="11" id="KW-0067">ATP-binding</keyword>
<keyword evidence="4" id="KW-1003">Cell membrane</keyword>
<accession>A0A845AEI1</accession>
<dbReference type="Gene3D" id="1.10.287.130">
    <property type="match status" value="1"/>
</dbReference>
<dbReference type="OrthoDB" id="9804645at2"/>
<dbReference type="InterPro" id="IPR036890">
    <property type="entry name" value="HATPase_C_sf"/>
</dbReference>
<evidence type="ECO:0000256" key="6">
    <source>
        <dbReference type="ARBA" id="ARBA00022553"/>
    </source>
</evidence>
<evidence type="ECO:0000256" key="2">
    <source>
        <dbReference type="ARBA" id="ARBA00004429"/>
    </source>
</evidence>
<dbReference type="InterPro" id="IPR050980">
    <property type="entry name" value="2C_sensor_his_kinase"/>
</dbReference>
<reference evidence="18 19" key="1">
    <citation type="submission" date="2019-12" db="EMBL/GenBank/DDBJ databases">
        <title>Genomic-based taxomic classification of the family Erythrobacteraceae.</title>
        <authorList>
            <person name="Xu L."/>
        </authorList>
    </citation>
    <scope>NUCLEOTIDE SEQUENCE [LARGE SCALE GENOMIC DNA]</scope>
    <source>
        <strain evidence="18 19">DSM 18604</strain>
    </source>
</reference>
<dbReference type="Pfam" id="PF00512">
    <property type="entry name" value="HisKA"/>
    <property type="match status" value="1"/>
</dbReference>
<evidence type="ECO:0000256" key="12">
    <source>
        <dbReference type="ARBA" id="ARBA00022989"/>
    </source>
</evidence>
<dbReference type="EC" id="2.7.13.3" evidence="3"/>
<evidence type="ECO:0000256" key="10">
    <source>
        <dbReference type="ARBA" id="ARBA00022777"/>
    </source>
</evidence>
<keyword evidence="5" id="KW-0997">Cell inner membrane</keyword>
<keyword evidence="9" id="KW-0547">Nucleotide-binding</keyword>
<dbReference type="PROSITE" id="PS50109">
    <property type="entry name" value="HIS_KIN"/>
    <property type="match status" value="1"/>
</dbReference>
<evidence type="ECO:0000256" key="11">
    <source>
        <dbReference type="ARBA" id="ARBA00022840"/>
    </source>
</evidence>
<dbReference type="CDD" id="cd06225">
    <property type="entry name" value="HAMP"/>
    <property type="match status" value="1"/>
</dbReference>
<dbReference type="InterPro" id="IPR003594">
    <property type="entry name" value="HATPase_dom"/>
</dbReference>
<comment type="catalytic activity">
    <reaction evidence="1">
        <text>ATP + protein L-histidine = ADP + protein N-phospho-L-histidine.</text>
        <dbReference type="EC" id="2.7.13.3"/>
    </reaction>
</comment>
<dbReference type="PROSITE" id="PS50885">
    <property type="entry name" value="HAMP"/>
    <property type="match status" value="1"/>
</dbReference>
<keyword evidence="13" id="KW-0902">Two-component regulatory system</keyword>
<evidence type="ECO:0000256" key="3">
    <source>
        <dbReference type="ARBA" id="ARBA00012438"/>
    </source>
</evidence>
<evidence type="ECO:0000256" key="4">
    <source>
        <dbReference type="ARBA" id="ARBA00022475"/>
    </source>
</evidence>
<dbReference type="PRINTS" id="PR00344">
    <property type="entry name" value="BCTRLSENSOR"/>
</dbReference>
<evidence type="ECO:0000259" key="16">
    <source>
        <dbReference type="PROSITE" id="PS50109"/>
    </source>
</evidence>
<name>A0A845AEI1_9SPHN</name>